<keyword evidence="1" id="KW-0732">Signal</keyword>
<dbReference type="EMBL" id="RCCI01000006">
    <property type="protein sequence ID" value="RLJ63711.1"/>
    <property type="molecule type" value="Genomic_DNA"/>
</dbReference>
<dbReference type="Proteomes" id="UP000268908">
    <property type="component" value="Unassembled WGS sequence"/>
</dbReference>
<evidence type="ECO:0000256" key="1">
    <source>
        <dbReference type="SAM" id="SignalP"/>
    </source>
</evidence>
<feature type="signal peptide" evidence="1">
    <location>
        <begin position="1"/>
        <end position="26"/>
    </location>
</feature>
<accession>A0A497XCT0</accession>
<protein>
    <recommendedName>
        <fullName evidence="4">Spore coat protein U-like protein</fullName>
    </recommendedName>
</protein>
<organism evidence="2 3">
    <name type="scientific">Sulfurisoma sediminicola</name>
    <dbReference type="NCBI Taxonomy" id="1381557"/>
    <lineage>
        <taxon>Bacteria</taxon>
        <taxon>Pseudomonadati</taxon>
        <taxon>Pseudomonadota</taxon>
        <taxon>Betaproteobacteria</taxon>
        <taxon>Nitrosomonadales</taxon>
        <taxon>Sterolibacteriaceae</taxon>
        <taxon>Sulfurisoma</taxon>
    </lineage>
</organism>
<evidence type="ECO:0000313" key="2">
    <source>
        <dbReference type="EMBL" id="RLJ63711.1"/>
    </source>
</evidence>
<comment type="caution">
    <text evidence="2">The sequence shown here is derived from an EMBL/GenBank/DDBJ whole genome shotgun (WGS) entry which is preliminary data.</text>
</comment>
<keyword evidence="3" id="KW-1185">Reference proteome</keyword>
<proteinExistence type="predicted"/>
<dbReference type="AlphaFoldDB" id="A0A497XCT0"/>
<evidence type="ECO:0008006" key="4">
    <source>
        <dbReference type="Google" id="ProtNLM"/>
    </source>
</evidence>
<sequence>MMGTASFIARMMLAVAFCAAALDAAAAPGSRGFNVTSTLITGVVPPVAESAFCTRGPDTTTFGAVVTVVCATGAVVDIRPPGAQGRFLPIHGGAYRFLHVSEYVLPGMQIPGGIYVYTGVGTVTTWRIINLADRDYLEMLMGW</sequence>
<feature type="chain" id="PRO_5019819442" description="Spore coat protein U-like protein" evidence="1">
    <location>
        <begin position="27"/>
        <end position="143"/>
    </location>
</feature>
<name>A0A497XCT0_9PROT</name>
<evidence type="ECO:0000313" key="3">
    <source>
        <dbReference type="Proteomes" id="UP000268908"/>
    </source>
</evidence>
<reference evidence="2 3" key="1">
    <citation type="submission" date="2018-10" db="EMBL/GenBank/DDBJ databases">
        <title>Genomic Encyclopedia of Type Strains, Phase IV (KMG-IV): sequencing the most valuable type-strain genomes for metagenomic binning, comparative biology and taxonomic classification.</title>
        <authorList>
            <person name="Goeker M."/>
        </authorList>
    </citation>
    <scope>NUCLEOTIDE SEQUENCE [LARGE SCALE GENOMIC DNA]</scope>
    <source>
        <strain evidence="2 3">DSM 26916</strain>
    </source>
</reference>
<gene>
    <name evidence="2" type="ORF">DFR35_2343</name>
</gene>